<feature type="compositionally biased region" description="Polar residues" evidence="6">
    <location>
        <begin position="372"/>
        <end position="383"/>
    </location>
</feature>
<dbReference type="SMART" id="SM00249">
    <property type="entry name" value="PHD"/>
    <property type="match status" value="1"/>
</dbReference>
<accession>A0AAW0M541</accession>
<dbReference type="PANTHER" id="PTHR14571:SF9">
    <property type="entry name" value="HISTONE-LYSINE N-METHYLTRANSFERASE SET-26-RELATED"/>
    <property type="match status" value="1"/>
</dbReference>
<feature type="compositionally biased region" description="Polar residues" evidence="6">
    <location>
        <begin position="692"/>
        <end position="710"/>
    </location>
</feature>
<feature type="compositionally biased region" description="Polar residues" evidence="6">
    <location>
        <begin position="718"/>
        <end position="730"/>
    </location>
</feature>
<dbReference type="InterPro" id="IPR013083">
    <property type="entry name" value="Znf_RING/FYVE/PHD"/>
</dbReference>
<evidence type="ECO:0000256" key="4">
    <source>
        <dbReference type="ARBA" id="ARBA00022833"/>
    </source>
</evidence>
<evidence type="ECO:0000256" key="1">
    <source>
        <dbReference type="ARBA" id="ARBA00004123"/>
    </source>
</evidence>
<feature type="region of interest" description="Disordered" evidence="6">
    <location>
        <begin position="366"/>
        <end position="391"/>
    </location>
</feature>
<evidence type="ECO:0000256" key="6">
    <source>
        <dbReference type="SAM" id="MobiDB-lite"/>
    </source>
</evidence>
<evidence type="ECO:0000313" key="8">
    <source>
        <dbReference type="EMBL" id="KAK7857922.1"/>
    </source>
</evidence>
<dbReference type="GO" id="GO:0005634">
    <property type="term" value="C:nucleus"/>
    <property type="evidence" value="ECO:0007669"/>
    <property type="project" value="UniProtKB-SubCell"/>
</dbReference>
<feature type="compositionally biased region" description="Polar residues" evidence="6">
    <location>
        <begin position="590"/>
        <end position="607"/>
    </location>
</feature>
<dbReference type="AlphaFoldDB" id="A0AAW0M541"/>
<feature type="region of interest" description="Disordered" evidence="6">
    <location>
        <begin position="980"/>
        <end position="1100"/>
    </location>
</feature>
<dbReference type="PANTHER" id="PTHR14571">
    <property type="entry name" value="HISTONE-LYSINE N-METHYLTRANSFERASE SET-26-RELATED"/>
    <property type="match status" value="1"/>
</dbReference>
<dbReference type="EMBL" id="PKMF04000023">
    <property type="protein sequence ID" value="KAK7857922.1"/>
    <property type="molecule type" value="Genomic_DNA"/>
</dbReference>
<sequence length="1100" mass="120340">MTGRSQRCKSTDPPDDWVDESWTVDCVCGVNFDDGEEMVNCDECGVWVHTRCSRYVKGDDIFVCDKCKIKNNRNVSEETEVAQLLVELPTKTMRMENSFATNGPPRRPFRLWTDIPIEERVHVQGIPGGDPGLFSGLSSVFTPELWKCTGCVPKKFNFQYREFPCWDEKKESDSRIEDENENPVDKGAGVLFSLSKERVLATAPVTAFIGVRGRGEEGGGDRKAPLKEMKKWESEEFDARRVQNAFTPTSDAKQLEFYEDRGPKFIKDESKSIKNKNLKVSVVPEHVPDGNLAVDNNVEQLKNNLATIAHSSEALPSDFPRCASSAGAGLKGEKDSDQVPIAVESSPKIVDSVASLLESTVAGVPIKDEGASGSNDNIENSAEVSARNDVWPPIEDLATSAPEVKDDQILQDFNSDTSLSSVQPNVKVKTEEDDENSRGLLNTRSSPLGDAKETGISSEQMSENSKMNDAVVTSSQSSDHKAQDAERSLDGLIDHHTDKFDELSGGPCQLKRELVGSEGSASAKNIPLDAKHGLVSAEERPRSGGAILNAQALPNQRKMVVCVGKSSSTSSTIMISKPSSTDDSKPVDAQNPNPITKQRVTPDSNLSNKKDRALSDVVKDEEKDDLPRNAEKERPKSSENSALKASHSSRVSHDSVPKRTVSDSKDNSSSKDKVSSAQNISAATGPGESAVSLHQQKSLHAQNKTHSSGLPQRGEKFNQANFQLSSKMNQNHGPSTHPPPSNSPTLSDEELALLLHQELNSSPRVPRVPRMRHAGTLPQLSSSSATSILIKRSSSSGGKDHNLVSRRKYKDTSKDGFRSSREHDDEAKRTDSVPSSSDQRRQEMVHTADASTKSEENGSPTVFHSVKKNIPPASAATTNSGLSSSTEANERNLSSIRNSPRNTSDDDTGAVGGPVHRTLPGLINEIMSKGKRMTYDDLCSAVLPHWHNLRKHNGERYAYSSHSQAVLDCLRNRHEWARLVDRGPKTNSSRKKRKSDADESEDNEYGKSRTAKEVDGKSLDSQREEYPKGKRKARKRRRLALQGRGIKDIRKTRKADMISDEDVGQFSDSSEESTFSEDEIQGGGSCPLGSEASASLDETG</sequence>
<reference evidence="8 9" key="1">
    <citation type="journal article" date="2018" name="Sci. Data">
        <title>The draft genome sequence of cork oak.</title>
        <authorList>
            <person name="Ramos A.M."/>
            <person name="Usie A."/>
            <person name="Barbosa P."/>
            <person name="Barros P.M."/>
            <person name="Capote T."/>
            <person name="Chaves I."/>
            <person name="Simoes F."/>
            <person name="Abreu I."/>
            <person name="Carrasquinho I."/>
            <person name="Faro C."/>
            <person name="Guimaraes J.B."/>
            <person name="Mendonca D."/>
            <person name="Nobrega F."/>
            <person name="Rodrigues L."/>
            <person name="Saibo N.J.M."/>
            <person name="Varela M.C."/>
            <person name="Egas C."/>
            <person name="Matos J."/>
            <person name="Miguel C.M."/>
            <person name="Oliveira M.M."/>
            <person name="Ricardo C.P."/>
            <person name="Goncalves S."/>
        </authorList>
    </citation>
    <scope>NUCLEOTIDE SEQUENCE [LARGE SCALE GENOMIC DNA]</scope>
    <source>
        <strain evidence="9">cv. HL8</strain>
    </source>
</reference>
<feature type="region of interest" description="Disordered" evidence="6">
    <location>
        <begin position="563"/>
        <end position="916"/>
    </location>
</feature>
<dbReference type="PROSITE" id="PS01359">
    <property type="entry name" value="ZF_PHD_1"/>
    <property type="match status" value="1"/>
</dbReference>
<evidence type="ECO:0000313" key="9">
    <source>
        <dbReference type="Proteomes" id="UP000237347"/>
    </source>
</evidence>
<evidence type="ECO:0000256" key="3">
    <source>
        <dbReference type="ARBA" id="ARBA00022771"/>
    </source>
</evidence>
<feature type="region of interest" description="Disordered" evidence="6">
    <location>
        <begin position="411"/>
        <end position="488"/>
    </location>
</feature>
<feature type="compositionally biased region" description="Basic and acidic residues" evidence="6">
    <location>
        <begin position="478"/>
        <end position="488"/>
    </location>
</feature>
<dbReference type="Pfam" id="PF24659">
    <property type="entry name" value="DUF7648"/>
    <property type="match status" value="1"/>
</dbReference>
<feature type="compositionally biased region" description="Polar residues" evidence="6">
    <location>
        <begin position="778"/>
        <end position="797"/>
    </location>
</feature>
<proteinExistence type="predicted"/>
<dbReference type="InterPro" id="IPR001965">
    <property type="entry name" value="Znf_PHD"/>
</dbReference>
<evidence type="ECO:0000256" key="5">
    <source>
        <dbReference type="ARBA" id="ARBA00023242"/>
    </source>
</evidence>
<feature type="compositionally biased region" description="Low complexity" evidence="6">
    <location>
        <begin position="565"/>
        <end position="579"/>
    </location>
</feature>
<feature type="compositionally biased region" description="Polar residues" evidence="6">
    <location>
        <begin position="411"/>
        <end position="424"/>
    </location>
</feature>
<dbReference type="SUPFAM" id="SSF57903">
    <property type="entry name" value="FYVE/PHD zinc finger"/>
    <property type="match status" value="1"/>
</dbReference>
<protein>
    <submittedName>
        <fullName evidence="8">Phd finger protein</fullName>
    </submittedName>
</protein>
<feature type="compositionally biased region" description="Polar residues" evidence="6">
    <location>
        <begin position="455"/>
        <end position="477"/>
    </location>
</feature>
<feature type="compositionally biased region" description="Basic and acidic residues" evidence="6">
    <location>
        <begin position="651"/>
        <end position="674"/>
    </location>
</feature>
<feature type="compositionally biased region" description="Basic and acidic residues" evidence="6">
    <location>
        <begin position="1045"/>
        <end position="1057"/>
    </location>
</feature>
<name>A0AAW0M541_QUESU</name>
<feature type="compositionally biased region" description="Acidic residues" evidence="6">
    <location>
        <begin position="1058"/>
        <end position="1080"/>
    </location>
</feature>
<feature type="domain" description="Zinc finger PHD-type" evidence="7">
    <location>
        <begin position="25"/>
        <end position="68"/>
    </location>
</feature>
<evidence type="ECO:0000256" key="2">
    <source>
        <dbReference type="ARBA" id="ARBA00022723"/>
    </source>
</evidence>
<comment type="caution">
    <text evidence="8">The sequence shown here is derived from an EMBL/GenBank/DDBJ whole genome shotgun (WGS) entry which is preliminary data.</text>
</comment>
<feature type="region of interest" description="Disordered" evidence="6">
    <location>
        <begin position="515"/>
        <end position="539"/>
    </location>
</feature>
<dbReference type="Gene3D" id="3.30.40.10">
    <property type="entry name" value="Zinc/RING finger domain, C3HC4 (zinc finger)"/>
    <property type="match status" value="1"/>
</dbReference>
<keyword evidence="9" id="KW-1185">Reference proteome</keyword>
<dbReference type="Proteomes" id="UP000237347">
    <property type="component" value="Unassembled WGS sequence"/>
</dbReference>
<feature type="compositionally biased region" description="Basic and acidic residues" evidence="6">
    <location>
        <begin position="838"/>
        <end position="856"/>
    </location>
</feature>
<dbReference type="InterPro" id="IPR056065">
    <property type="entry name" value="DUF7648"/>
</dbReference>
<keyword evidence="3" id="KW-0863">Zinc-finger</keyword>
<keyword evidence="2" id="KW-0479">Metal-binding</keyword>
<feature type="compositionally biased region" description="Basic and acidic residues" evidence="6">
    <location>
        <begin position="1004"/>
        <end position="1028"/>
    </location>
</feature>
<feature type="compositionally biased region" description="Basic and acidic residues" evidence="6">
    <location>
        <begin position="810"/>
        <end position="831"/>
    </location>
</feature>
<keyword evidence="4" id="KW-0862">Zinc</keyword>
<feature type="compositionally biased region" description="Polar residues" evidence="6">
    <location>
        <begin position="875"/>
        <end position="902"/>
    </location>
</feature>
<feature type="compositionally biased region" description="Basic and acidic residues" evidence="6">
    <location>
        <begin position="529"/>
        <end position="539"/>
    </location>
</feature>
<feature type="compositionally biased region" description="Polar residues" evidence="6">
    <location>
        <begin position="638"/>
        <end position="649"/>
    </location>
</feature>
<feature type="compositionally biased region" description="Basic and acidic residues" evidence="6">
    <location>
        <begin position="608"/>
        <end position="637"/>
    </location>
</feature>
<dbReference type="GO" id="GO:0008270">
    <property type="term" value="F:zinc ion binding"/>
    <property type="evidence" value="ECO:0007669"/>
    <property type="project" value="UniProtKB-KW"/>
</dbReference>
<feature type="compositionally biased region" description="Basic residues" evidence="6">
    <location>
        <begin position="1029"/>
        <end position="1039"/>
    </location>
</feature>
<organism evidence="8 9">
    <name type="scientific">Quercus suber</name>
    <name type="common">Cork oak</name>
    <dbReference type="NCBI Taxonomy" id="58331"/>
    <lineage>
        <taxon>Eukaryota</taxon>
        <taxon>Viridiplantae</taxon>
        <taxon>Streptophyta</taxon>
        <taxon>Embryophyta</taxon>
        <taxon>Tracheophyta</taxon>
        <taxon>Spermatophyta</taxon>
        <taxon>Magnoliopsida</taxon>
        <taxon>eudicotyledons</taxon>
        <taxon>Gunneridae</taxon>
        <taxon>Pentapetalae</taxon>
        <taxon>rosids</taxon>
        <taxon>fabids</taxon>
        <taxon>Fagales</taxon>
        <taxon>Fagaceae</taxon>
        <taxon>Quercus</taxon>
    </lineage>
</organism>
<dbReference type="InterPro" id="IPR011011">
    <property type="entry name" value="Znf_FYVE_PHD"/>
</dbReference>
<gene>
    <name evidence="8" type="ORF">CFP56_015301</name>
</gene>
<dbReference type="InterPro" id="IPR019786">
    <property type="entry name" value="Zinc_finger_PHD-type_CS"/>
</dbReference>
<comment type="subcellular location">
    <subcellularLocation>
        <location evidence="1">Nucleus</location>
    </subcellularLocation>
</comment>
<keyword evidence="5" id="KW-0539">Nucleus</keyword>
<evidence type="ECO:0000259" key="7">
    <source>
        <dbReference type="SMART" id="SM00249"/>
    </source>
</evidence>